<dbReference type="Proteomes" id="UP000032304">
    <property type="component" value="Chromosome 2"/>
</dbReference>
<gene>
    <name evidence="1" type="ORF">B456_002G184900</name>
</gene>
<dbReference type="Gramene" id="KJB15568">
    <property type="protein sequence ID" value="KJB15568"/>
    <property type="gene ID" value="B456_002G184900"/>
</dbReference>
<dbReference type="EMBL" id="CM001741">
    <property type="protein sequence ID" value="KJB15568.1"/>
    <property type="molecule type" value="Genomic_DNA"/>
</dbReference>
<organism evidence="1 2">
    <name type="scientific">Gossypium raimondii</name>
    <name type="common">Peruvian cotton</name>
    <name type="synonym">Gossypium klotzschianum subsp. raimondii</name>
    <dbReference type="NCBI Taxonomy" id="29730"/>
    <lineage>
        <taxon>Eukaryota</taxon>
        <taxon>Viridiplantae</taxon>
        <taxon>Streptophyta</taxon>
        <taxon>Embryophyta</taxon>
        <taxon>Tracheophyta</taxon>
        <taxon>Spermatophyta</taxon>
        <taxon>Magnoliopsida</taxon>
        <taxon>eudicotyledons</taxon>
        <taxon>Gunneridae</taxon>
        <taxon>Pentapetalae</taxon>
        <taxon>rosids</taxon>
        <taxon>malvids</taxon>
        <taxon>Malvales</taxon>
        <taxon>Malvaceae</taxon>
        <taxon>Malvoideae</taxon>
        <taxon>Gossypium</taxon>
    </lineage>
</organism>
<name>A0A0D2NPV0_GOSRA</name>
<protein>
    <submittedName>
        <fullName evidence="1">Uncharacterized protein</fullName>
    </submittedName>
</protein>
<dbReference type="OMA" id="WSKTRRC"/>
<dbReference type="AlphaFoldDB" id="A0A0D2NPV0"/>
<proteinExistence type="predicted"/>
<reference evidence="1 2" key="1">
    <citation type="journal article" date="2012" name="Nature">
        <title>Repeated polyploidization of Gossypium genomes and the evolution of spinnable cotton fibres.</title>
        <authorList>
            <person name="Paterson A.H."/>
            <person name="Wendel J.F."/>
            <person name="Gundlach H."/>
            <person name="Guo H."/>
            <person name="Jenkins J."/>
            <person name="Jin D."/>
            <person name="Llewellyn D."/>
            <person name="Showmaker K.C."/>
            <person name="Shu S."/>
            <person name="Udall J."/>
            <person name="Yoo M.J."/>
            <person name="Byers R."/>
            <person name="Chen W."/>
            <person name="Doron-Faigenboim A."/>
            <person name="Duke M.V."/>
            <person name="Gong L."/>
            <person name="Grimwood J."/>
            <person name="Grover C."/>
            <person name="Grupp K."/>
            <person name="Hu G."/>
            <person name="Lee T.H."/>
            <person name="Li J."/>
            <person name="Lin L."/>
            <person name="Liu T."/>
            <person name="Marler B.S."/>
            <person name="Page J.T."/>
            <person name="Roberts A.W."/>
            <person name="Romanel E."/>
            <person name="Sanders W.S."/>
            <person name="Szadkowski E."/>
            <person name="Tan X."/>
            <person name="Tang H."/>
            <person name="Xu C."/>
            <person name="Wang J."/>
            <person name="Wang Z."/>
            <person name="Zhang D."/>
            <person name="Zhang L."/>
            <person name="Ashrafi H."/>
            <person name="Bedon F."/>
            <person name="Bowers J.E."/>
            <person name="Brubaker C.L."/>
            <person name="Chee P.W."/>
            <person name="Das S."/>
            <person name="Gingle A.R."/>
            <person name="Haigler C.H."/>
            <person name="Harker D."/>
            <person name="Hoffmann L.V."/>
            <person name="Hovav R."/>
            <person name="Jones D.C."/>
            <person name="Lemke C."/>
            <person name="Mansoor S."/>
            <person name="ur Rahman M."/>
            <person name="Rainville L.N."/>
            <person name="Rambani A."/>
            <person name="Reddy U.K."/>
            <person name="Rong J.K."/>
            <person name="Saranga Y."/>
            <person name="Scheffler B.E."/>
            <person name="Scheffler J.A."/>
            <person name="Stelly D.M."/>
            <person name="Triplett B.A."/>
            <person name="Van Deynze A."/>
            <person name="Vaslin M.F."/>
            <person name="Waghmare V.N."/>
            <person name="Walford S.A."/>
            <person name="Wright R.J."/>
            <person name="Zaki E.A."/>
            <person name="Zhang T."/>
            <person name="Dennis E.S."/>
            <person name="Mayer K.F."/>
            <person name="Peterson D.G."/>
            <person name="Rokhsar D.S."/>
            <person name="Wang X."/>
            <person name="Schmutz J."/>
        </authorList>
    </citation>
    <scope>NUCLEOTIDE SEQUENCE [LARGE SCALE GENOMIC DNA]</scope>
</reference>
<evidence type="ECO:0000313" key="2">
    <source>
        <dbReference type="Proteomes" id="UP000032304"/>
    </source>
</evidence>
<evidence type="ECO:0000313" key="1">
    <source>
        <dbReference type="EMBL" id="KJB15568.1"/>
    </source>
</evidence>
<sequence>MVGGIGIEVWMVSMRIRKTLDIPCNLKSITLLPPPLFLRNYNPQEYLWNWSKTRRCHSLKVWCRLITLLPSLASLLHSHQHSSSK</sequence>
<accession>A0A0D2NPV0</accession>
<keyword evidence="2" id="KW-1185">Reference proteome</keyword>